<evidence type="ECO:0000313" key="3">
    <source>
        <dbReference type="Proteomes" id="UP001418222"/>
    </source>
</evidence>
<feature type="compositionally biased region" description="Polar residues" evidence="1">
    <location>
        <begin position="13"/>
        <end position="22"/>
    </location>
</feature>
<protein>
    <submittedName>
        <fullName evidence="2">Uncharacterized protein</fullName>
    </submittedName>
</protein>
<proteinExistence type="predicted"/>
<evidence type="ECO:0000313" key="2">
    <source>
        <dbReference type="EMBL" id="KAK8936636.1"/>
    </source>
</evidence>
<name>A0AAP0BGN6_9ASPA</name>
<gene>
    <name evidence="2" type="ORF">KSP39_PZI012417</name>
</gene>
<feature type="region of interest" description="Disordered" evidence="1">
    <location>
        <begin position="1"/>
        <end position="23"/>
    </location>
</feature>
<accession>A0AAP0BGN6</accession>
<dbReference type="EMBL" id="JBBWWQ010000010">
    <property type="protein sequence ID" value="KAK8936636.1"/>
    <property type="molecule type" value="Genomic_DNA"/>
</dbReference>
<dbReference type="AlphaFoldDB" id="A0AAP0BGN6"/>
<dbReference type="Proteomes" id="UP001418222">
    <property type="component" value="Unassembled WGS sequence"/>
</dbReference>
<comment type="caution">
    <text evidence="2">The sequence shown here is derived from an EMBL/GenBank/DDBJ whole genome shotgun (WGS) entry which is preliminary data.</text>
</comment>
<evidence type="ECO:0000256" key="1">
    <source>
        <dbReference type="SAM" id="MobiDB-lite"/>
    </source>
</evidence>
<reference evidence="2 3" key="1">
    <citation type="journal article" date="2022" name="Nat. Plants">
        <title>Genomes of leafy and leafless Platanthera orchids illuminate the evolution of mycoheterotrophy.</title>
        <authorList>
            <person name="Li M.H."/>
            <person name="Liu K.W."/>
            <person name="Li Z."/>
            <person name="Lu H.C."/>
            <person name="Ye Q.L."/>
            <person name="Zhang D."/>
            <person name="Wang J.Y."/>
            <person name="Li Y.F."/>
            <person name="Zhong Z.M."/>
            <person name="Liu X."/>
            <person name="Yu X."/>
            <person name="Liu D.K."/>
            <person name="Tu X.D."/>
            <person name="Liu B."/>
            <person name="Hao Y."/>
            <person name="Liao X.Y."/>
            <person name="Jiang Y.T."/>
            <person name="Sun W.H."/>
            <person name="Chen J."/>
            <person name="Chen Y.Q."/>
            <person name="Ai Y."/>
            <person name="Zhai J.W."/>
            <person name="Wu S.S."/>
            <person name="Zhou Z."/>
            <person name="Hsiao Y.Y."/>
            <person name="Wu W.L."/>
            <person name="Chen Y.Y."/>
            <person name="Lin Y.F."/>
            <person name="Hsu J.L."/>
            <person name="Li C.Y."/>
            <person name="Wang Z.W."/>
            <person name="Zhao X."/>
            <person name="Zhong W.Y."/>
            <person name="Ma X.K."/>
            <person name="Ma L."/>
            <person name="Huang J."/>
            <person name="Chen G.Z."/>
            <person name="Huang M.Z."/>
            <person name="Huang L."/>
            <person name="Peng D.H."/>
            <person name="Luo Y.B."/>
            <person name="Zou S.Q."/>
            <person name="Chen S.P."/>
            <person name="Lan S."/>
            <person name="Tsai W.C."/>
            <person name="Van de Peer Y."/>
            <person name="Liu Z.J."/>
        </authorList>
    </citation>
    <scope>NUCLEOTIDE SEQUENCE [LARGE SCALE GENOMIC DNA]</scope>
    <source>
        <strain evidence="2">Lor287</strain>
    </source>
</reference>
<organism evidence="2 3">
    <name type="scientific">Platanthera zijinensis</name>
    <dbReference type="NCBI Taxonomy" id="2320716"/>
    <lineage>
        <taxon>Eukaryota</taxon>
        <taxon>Viridiplantae</taxon>
        <taxon>Streptophyta</taxon>
        <taxon>Embryophyta</taxon>
        <taxon>Tracheophyta</taxon>
        <taxon>Spermatophyta</taxon>
        <taxon>Magnoliopsida</taxon>
        <taxon>Liliopsida</taxon>
        <taxon>Asparagales</taxon>
        <taxon>Orchidaceae</taxon>
        <taxon>Orchidoideae</taxon>
        <taxon>Orchideae</taxon>
        <taxon>Orchidinae</taxon>
        <taxon>Platanthera</taxon>
    </lineage>
</organism>
<sequence>MARGRGFRFRAGSSESAEQKTSPIIGDVEDIVREREAGEVAEDRVIERSRRRRPQMQWGYLEVPATKTSLKKVAAELWRVGGLAGALIARFVSASSRFLRVCFPKYLGLFPVFPVPPGVTLAEKVKKLGTKLNLPTHI</sequence>
<keyword evidence="3" id="KW-1185">Reference proteome</keyword>